<evidence type="ECO:0000256" key="1">
    <source>
        <dbReference type="SAM" id="MobiDB-lite"/>
    </source>
</evidence>
<dbReference type="Proteomes" id="UP001342314">
    <property type="component" value="Unassembled WGS sequence"/>
</dbReference>
<evidence type="ECO:0000313" key="3">
    <source>
        <dbReference type="Proteomes" id="UP001342314"/>
    </source>
</evidence>
<comment type="caution">
    <text evidence="2">The sequence shown here is derived from an EMBL/GenBank/DDBJ whole genome shotgun (WGS) entry which is preliminary data.</text>
</comment>
<feature type="compositionally biased region" description="Polar residues" evidence="1">
    <location>
        <begin position="1"/>
        <end position="10"/>
    </location>
</feature>
<name>A0AAV5GCV8_9BASI</name>
<feature type="compositionally biased region" description="Low complexity" evidence="1">
    <location>
        <begin position="65"/>
        <end position="82"/>
    </location>
</feature>
<dbReference type="EMBL" id="BQKY01000006">
    <property type="protein sequence ID" value="GJN90380.1"/>
    <property type="molecule type" value="Genomic_DNA"/>
</dbReference>
<sequence>MRRPTMSTGAGTAPRAPSYGWQGPPAGHQHSQQHFHNPHALRHPAYAASQSAVRPPSPLHRSKSFHPSSSSASPAQHSWQHARPSGIVVPDSRPSLRRTHSKVSLASPTTASIPPSPAAPAFGSAADRHRTVRSNESGYRSLVRRASFSAMQDVRMEVDDIEEQLVPDLPREGGQYSHYPRPGFGSQYPEQQHDYGPAPRGTDNSNDGASGTATVLPPGDPRIPPSIPRGDAANPLIPNKRTVFTPYEMTLLLALWNGGRYYPSTNEVDEVIRRTGLQRVQIRN</sequence>
<reference evidence="2 3" key="1">
    <citation type="submission" date="2021-12" db="EMBL/GenBank/DDBJ databases">
        <title>High titer production of polyol ester of fatty acids by Rhodotorula paludigena BS15 towards product separation-free biomass refinery.</title>
        <authorList>
            <person name="Mano J."/>
            <person name="Ono H."/>
            <person name="Tanaka T."/>
            <person name="Naito K."/>
            <person name="Sushida H."/>
            <person name="Ike M."/>
            <person name="Tokuyasu K."/>
            <person name="Kitaoka M."/>
        </authorList>
    </citation>
    <scope>NUCLEOTIDE SEQUENCE [LARGE SCALE GENOMIC DNA]</scope>
    <source>
        <strain evidence="2 3">BS15</strain>
    </source>
</reference>
<proteinExistence type="predicted"/>
<accession>A0AAV5GCV8</accession>
<feature type="compositionally biased region" description="Basic residues" evidence="1">
    <location>
        <begin position="31"/>
        <end position="42"/>
    </location>
</feature>
<evidence type="ECO:0000313" key="2">
    <source>
        <dbReference type="EMBL" id="GJN90380.1"/>
    </source>
</evidence>
<protein>
    <recommendedName>
        <fullName evidence="4">Homeobox domain-containing protein</fullName>
    </recommendedName>
</protein>
<organism evidence="2 3">
    <name type="scientific">Rhodotorula paludigena</name>
    <dbReference type="NCBI Taxonomy" id="86838"/>
    <lineage>
        <taxon>Eukaryota</taxon>
        <taxon>Fungi</taxon>
        <taxon>Dikarya</taxon>
        <taxon>Basidiomycota</taxon>
        <taxon>Pucciniomycotina</taxon>
        <taxon>Microbotryomycetes</taxon>
        <taxon>Sporidiobolales</taxon>
        <taxon>Sporidiobolaceae</taxon>
        <taxon>Rhodotorula</taxon>
    </lineage>
</organism>
<evidence type="ECO:0008006" key="4">
    <source>
        <dbReference type="Google" id="ProtNLM"/>
    </source>
</evidence>
<dbReference type="AlphaFoldDB" id="A0AAV5GCV8"/>
<feature type="compositionally biased region" description="Low complexity" evidence="1">
    <location>
        <begin position="104"/>
        <end position="125"/>
    </location>
</feature>
<feature type="compositionally biased region" description="Pro residues" evidence="1">
    <location>
        <begin position="218"/>
        <end position="227"/>
    </location>
</feature>
<gene>
    <name evidence="2" type="ORF">Rhopal_003391-T1</name>
</gene>
<feature type="region of interest" description="Disordered" evidence="1">
    <location>
        <begin position="166"/>
        <end position="233"/>
    </location>
</feature>
<feature type="region of interest" description="Disordered" evidence="1">
    <location>
        <begin position="1"/>
        <end position="137"/>
    </location>
</feature>
<feature type="compositionally biased region" description="Polar residues" evidence="1">
    <location>
        <begin position="202"/>
        <end position="213"/>
    </location>
</feature>
<keyword evidence="3" id="KW-1185">Reference proteome</keyword>